<feature type="domain" description="Helix-hairpin-helix DNA-binding motif class 1" evidence="3">
    <location>
        <begin position="29"/>
        <end position="48"/>
    </location>
</feature>
<dbReference type="InterPro" id="IPR003583">
    <property type="entry name" value="Hlx-hairpin-Hlx_DNA-bd_motif"/>
</dbReference>
<reference evidence="4 5" key="1">
    <citation type="submission" date="2014-12" db="EMBL/GenBank/DDBJ databases">
        <title>Isolation of bacteria from lake water.</title>
        <authorList>
            <person name="Sheng K.-Y."/>
            <person name="Chin P.-S."/>
            <person name="Chan K.-G."/>
            <person name="Tan G.S."/>
        </authorList>
    </citation>
    <scope>NUCLEOTIDE SEQUENCE [LARGE SCALE GENOMIC DNA]</scope>
    <source>
        <strain evidence="4 5">KY4</strain>
    </source>
</reference>
<evidence type="ECO:0000259" key="3">
    <source>
        <dbReference type="SMART" id="SM00278"/>
    </source>
</evidence>
<dbReference type="EMBL" id="JXYQ01000036">
    <property type="protein sequence ID" value="KJA10314.1"/>
    <property type="molecule type" value="Genomic_DNA"/>
</dbReference>
<dbReference type="GO" id="GO:0015628">
    <property type="term" value="P:protein secretion by the type II secretion system"/>
    <property type="evidence" value="ECO:0007669"/>
    <property type="project" value="TreeGrafter"/>
</dbReference>
<dbReference type="STRING" id="80878.RP29_11590"/>
<gene>
    <name evidence="4" type="ORF">RP29_11590</name>
</gene>
<dbReference type="PANTHER" id="PTHR21180:SF32">
    <property type="entry name" value="ENDONUCLEASE_EXONUCLEASE_PHOSPHATASE FAMILY DOMAIN-CONTAINING PROTEIN 1"/>
    <property type="match status" value="1"/>
</dbReference>
<protein>
    <recommendedName>
        <fullName evidence="3">Helix-hairpin-helix DNA-binding motif class 1 domain-containing protein</fullName>
    </recommendedName>
</protein>
<dbReference type="GO" id="GO:0015627">
    <property type="term" value="C:type II protein secretion system complex"/>
    <property type="evidence" value="ECO:0007669"/>
    <property type="project" value="TreeGrafter"/>
</dbReference>
<keyword evidence="5" id="KW-1185">Reference proteome</keyword>
<feature type="compositionally biased region" description="Low complexity" evidence="1">
    <location>
        <begin position="106"/>
        <end position="135"/>
    </location>
</feature>
<dbReference type="OrthoDB" id="8687931at2"/>
<organism evidence="4 5">
    <name type="scientific">Acidovorax temperans</name>
    <dbReference type="NCBI Taxonomy" id="80878"/>
    <lineage>
        <taxon>Bacteria</taxon>
        <taxon>Pseudomonadati</taxon>
        <taxon>Pseudomonadota</taxon>
        <taxon>Betaproteobacteria</taxon>
        <taxon>Burkholderiales</taxon>
        <taxon>Comamonadaceae</taxon>
        <taxon>Acidovorax</taxon>
    </lineage>
</organism>
<proteinExistence type="predicted"/>
<feature type="signal peptide" evidence="2">
    <location>
        <begin position="1"/>
        <end position="19"/>
    </location>
</feature>
<evidence type="ECO:0000256" key="1">
    <source>
        <dbReference type="SAM" id="MobiDB-lite"/>
    </source>
</evidence>
<sequence>MLKKLFFCVAFFFAAAAFAAVDVNQATEADLDGINGIGPGLSQRILAERDKGEFKDWADLIERVKGIGDKTATKFSASGLTVQGKRFNAAAWARAQAKAKSKEGSAPRQAPSKSASPASQAAEPASQQPAAQPKP</sequence>
<evidence type="ECO:0000313" key="5">
    <source>
        <dbReference type="Proteomes" id="UP000032566"/>
    </source>
</evidence>
<feature type="chain" id="PRO_5002320708" description="Helix-hairpin-helix DNA-binding motif class 1 domain-containing protein" evidence="2">
    <location>
        <begin position="20"/>
        <end position="135"/>
    </location>
</feature>
<dbReference type="Proteomes" id="UP000032566">
    <property type="component" value="Unassembled WGS sequence"/>
</dbReference>
<dbReference type="InterPro" id="IPR010994">
    <property type="entry name" value="RuvA_2-like"/>
</dbReference>
<dbReference type="RefSeq" id="WP_044398595.1">
    <property type="nucleotide sequence ID" value="NZ_CP147774.1"/>
</dbReference>
<dbReference type="PATRIC" id="fig|80878.5.peg.1997"/>
<dbReference type="GO" id="GO:0003677">
    <property type="term" value="F:DNA binding"/>
    <property type="evidence" value="ECO:0007669"/>
    <property type="project" value="InterPro"/>
</dbReference>
<evidence type="ECO:0000256" key="2">
    <source>
        <dbReference type="SAM" id="SignalP"/>
    </source>
</evidence>
<dbReference type="SUPFAM" id="SSF47781">
    <property type="entry name" value="RuvA domain 2-like"/>
    <property type="match status" value="1"/>
</dbReference>
<dbReference type="Gene3D" id="1.10.150.320">
    <property type="entry name" value="Photosystem II 12 kDa extrinsic protein"/>
    <property type="match status" value="1"/>
</dbReference>
<keyword evidence="2" id="KW-0732">Signal</keyword>
<dbReference type="SMART" id="SM00278">
    <property type="entry name" value="HhH1"/>
    <property type="match status" value="2"/>
</dbReference>
<dbReference type="InterPro" id="IPR051675">
    <property type="entry name" value="Endo/Exo/Phosphatase_dom_1"/>
</dbReference>
<feature type="region of interest" description="Disordered" evidence="1">
    <location>
        <begin position="93"/>
        <end position="135"/>
    </location>
</feature>
<feature type="domain" description="Helix-hairpin-helix DNA-binding motif class 1" evidence="3">
    <location>
        <begin position="59"/>
        <end position="78"/>
    </location>
</feature>
<accession>A0A0D7K8J7</accession>
<name>A0A0D7K8J7_9BURK</name>
<dbReference type="Pfam" id="PF12836">
    <property type="entry name" value="HHH_3"/>
    <property type="match status" value="1"/>
</dbReference>
<comment type="caution">
    <text evidence="4">The sequence shown here is derived from an EMBL/GenBank/DDBJ whole genome shotgun (WGS) entry which is preliminary data.</text>
</comment>
<dbReference type="PANTHER" id="PTHR21180">
    <property type="entry name" value="ENDONUCLEASE/EXONUCLEASE/PHOSPHATASE FAMILY DOMAIN-CONTAINING PROTEIN 1"/>
    <property type="match status" value="1"/>
</dbReference>
<dbReference type="GO" id="GO:0006281">
    <property type="term" value="P:DNA repair"/>
    <property type="evidence" value="ECO:0007669"/>
    <property type="project" value="InterPro"/>
</dbReference>
<dbReference type="AlphaFoldDB" id="A0A0D7K8J7"/>
<evidence type="ECO:0000313" key="4">
    <source>
        <dbReference type="EMBL" id="KJA10314.1"/>
    </source>
</evidence>